<accession>A0A2H0TXD4</accession>
<evidence type="ECO:0000313" key="2">
    <source>
        <dbReference type="Proteomes" id="UP000231530"/>
    </source>
</evidence>
<proteinExistence type="predicted"/>
<name>A0A2H0TXD4_9BACT</name>
<dbReference type="AlphaFoldDB" id="A0A2H0TXD4"/>
<comment type="caution">
    <text evidence="1">The sequence shown here is derived from an EMBL/GenBank/DDBJ whole genome shotgun (WGS) entry which is preliminary data.</text>
</comment>
<evidence type="ECO:0000313" key="1">
    <source>
        <dbReference type="EMBL" id="PIR76819.1"/>
    </source>
</evidence>
<gene>
    <name evidence="1" type="ORF">COU32_00025</name>
</gene>
<reference evidence="2" key="1">
    <citation type="submission" date="2017-09" db="EMBL/GenBank/DDBJ databases">
        <title>Depth-based differentiation of microbial function through sediment-hosted aquifers and enrichment of novel symbionts in the deep terrestrial subsurface.</title>
        <authorList>
            <person name="Probst A.J."/>
            <person name="Ladd B."/>
            <person name="Jarett J.K."/>
            <person name="Geller-Mcgrath D.E."/>
            <person name="Sieber C.M.K."/>
            <person name="Emerson J.B."/>
            <person name="Anantharaman K."/>
            <person name="Thomas B.C."/>
            <person name="Malmstrom R."/>
            <person name="Stieglmeier M."/>
            <person name="Klingl A."/>
            <person name="Woyke T."/>
            <person name="Ryan C.M."/>
            <person name="Banfield J.F."/>
        </authorList>
    </citation>
    <scope>NUCLEOTIDE SEQUENCE [LARGE SCALE GENOMIC DNA]</scope>
</reference>
<evidence type="ECO:0008006" key="3">
    <source>
        <dbReference type="Google" id="ProtNLM"/>
    </source>
</evidence>
<sequence length="429" mass="48674">MIFLILTFFIVSPLIILYTAGYRYDRDTHRIKETGVITIDVQPNDATVHLNDIMLEQRLPIHLTNRAPGIYKLSIVRQGYLPWSIPIEVQSKQTTYITDISLYRDVLPTYEYPTPEGALSSFLSPDGRFIATILHANTNIYEVLLYDLNTSEETTIWRGTSDMIPSLTWSPYATLMALTVKRNRTFLTESIDASKRTDSTTYTISSTTTPDIQWTESRGDTLYLRDHTSIIALAGGTSNDIGTVSSSVPWFIDTSQNIWTLNEKGILMKNDVIVQTFDTPTYPLTIIGATSRYVLVQSSQTVQMLWLDSGDITSFATSHMFRLYAREATAGWIAWSPWEVYQIRDDGSHKLITRTNKPLHAVGRSDVHNSLIFVFDDSIAGFYPQFRTTQMLFENTNTAIQTLSVQKDSQYILFETAINGKNGIYKRAL</sequence>
<dbReference type="SUPFAM" id="SSF82171">
    <property type="entry name" value="DPP6 N-terminal domain-like"/>
    <property type="match status" value="1"/>
</dbReference>
<dbReference type="EMBL" id="PFBY01000001">
    <property type="protein sequence ID" value="PIR76819.1"/>
    <property type="molecule type" value="Genomic_DNA"/>
</dbReference>
<dbReference type="Proteomes" id="UP000231530">
    <property type="component" value="Unassembled WGS sequence"/>
</dbReference>
<protein>
    <recommendedName>
        <fullName evidence="3">PEGA domain-containing protein</fullName>
    </recommendedName>
</protein>
<organism evidence="1 2">
    <name type="scientific">Candidatus Magasanikbacteria bacterium CG10_big_fil_rev_8_21_14_0_10_42_10</name>
    <dbReference type="NCBI Taxonomy" id="1974649"/>
    <lineage>
        <taxon>Bacteria</taxon>
        <taxon>Candidatus Magasanikiibacteriota</taxon>
    </lineage>
</organism>